<feature type="domain" description="Bacterial sugar transferase" evidence="10">
    <location>
        <begin position="133"/>
        <end position="323"/>
    </location>
</feature>
<keyword evidence="6 9" id="KW-1133">Transmembrane helix</keyword>
<evidence type="ECO:0000259" key="10">
    <source>
        <dbReference type="Pfam" id="PF02397"/>
    </source>
</evidence>
<dbReference type="Pfam" id="PF02397">
    <property type="entry name" value="Bac_transf"/>
    <property type="match status" value="1"/>
</dbReference>
<dbReference type="PANTHER" id="PTHR30576:SF4">
    <property type="entry name" value="UNDECAPRENYL-PHOSPHATE GALACTOSE PHOSPHOTRANSFERASE"/>
    <property type="match status" value="1"/>
</dbReference>
<reference evidence="11 12" key="1">
    <citation type="submission" date="2007-11" db="EMBL/GenBank/DDBJ databases">
        <authorList>
            <person name="Wagner-Dobler I."/>
            <person name="Ferriera S."/>
            <person name="Johnson J."/>
            <person name="Kravitz S."/>
            <person name="Beeson K."/>
            <person name="Sutton G."/>
            <person name="Rogers Y.-H."/>
            <person name="Friedman R."/>
            <person name="Frazier M."/>
            <person name="Venter J.C."/>
        </authorList>
    </citation>
    <scope>NUCLEOTIDE SEQUENCE [LARGE SCALE GENOMIC DNA]</scope>
    <source>
        <strain evidence="11 12">HEL-45</strain>
    </source>
</reference>
<evidence type="ECO:0000256" key="4">
    <source>
        <dbReference type="ARBA" id="ARBA00022679"/>
    </source>
</evidence>
<dbReference type="Proteomes" id="UP000003257">
    <property type="component" value="Unassembled WGS sequence"/>
</dbReference>
<keyword evidence="8" id="KW-0270">Exopolysaccharide synthesis</keyword>
<evidence type="ECO:0000256" key="6">
    <source>
        <dbReference type="ARBA" id="ARBA00022989"/>
    </source>
</evidence>
<feature type="transmembrane region" description="Helical" evidence="9">
    <location>
        <begin position="86"/>
        <end position="107"/>
    </location>
</feature>
<evidence type="ECO:0000256" key="9">
    <source>
        <dbReference type="SAM" id="Phobius"/>
    </source>
</evidence>
<organism evidence="11 12">
    <name type="scientific">Sulfitobacter indolifex HEL-45</name>
    <dbReference type="NCBI Taxonomy" id="391624"/>
    <lineage>
        <taxon>Bacteria</taxon>
        <taxon>Pseudomonadati</taxon>
        <taxon>Pseudomonadota</taxon>
        <taxon>Alphaproteobacteria</taxon>
        <taxon>Rhodobacterales</taxon>
        <taxon>Roseobacteraceae</taxon>
        <taxon>Sulfitobacter</taxon>
    </lineage>
</organism>
<evidence type="ECO:0000256" key="1">
    <source>
        <dbReference type="ARBA" id="ARBA00004236"/>
    </source>
</evidence>
<dbReference type="PANTHER" id="PTHR30576">
    <property type="entry name" value="COLANIC BIOSYNTHESIS UDP-GLUCOSE LIPID CARRIER TRANSFERASE"/>
    <property type="match status" value="1"/>
</dbReference>
<protein>
    <submittedName>
        <fullName evidence="11">Undecaprenyl-phosphate galactosephosphotransferase</fullName>
    </submittedName>
</protein>
<keyword evidence="12" id="KW-1185">Reference proteome</keyword>
<feature type="transmembrane region" description="Helical" evidence="9">
    <location>
        <begin position="138"/>
        <end position="159"/>
    </location>
</feature>
<dbReference type="RefSeq" id="WP_007121004.1">
    <property type="nucleotide sequence ID" value="NZ_ABID01000018.1"/>
</dbReference>
<evidence type="ECO:0000256" key="7">
    <source>
        <dbReference type="ARBA" id="ARBA00023136"/>
    </source>
</evidence>
<evidence type="ECO:0000256" key="3">
    <source>
        <dbReference type="ARBA" id="ARBA00022475"/>
    </source>
</evidence>
<evidence type="ECO:0000313" key="12">
    <source>
        <dbReference type="Proteomes" id="UP000003257"/>
    </source>
</evidence>
<dbReference type="EMBL" id="ABID01000018">
    <property type="protein sequence ID" value="EDQ03422.1"/>
    <property type="molecule type" value="Genomic_DNA"/>
</dbReference>
<evidence type="ECO:0000256" key="2">
    <source>
        <dbReference type="ARBA" id="ARBA00006464"/>
    </source>
</evidence>
<evidence type="ECO:0000313" key="11">
    <source>
        <dbReference type="EMBL" id="EDQ03422.1"/>
    </source>
</evidence>
<keyword evidence="4" id="KW-0808">Transferase</keyword>
<dbReference type="InterPro" id="IPR003362">
    <property type="entry name" value="Bact_transf"/>
</dbReference>
<sequence length="328" mass="37270">METTPATKQLNVHANVSVGEENEQNLSAAAFIPILYNWLKIEHNLGAADCRHSVHTYFFLFLAIFQQIFRLKHVMLKIFWDRRRPFVFRLLQTKALLAAIILGYAFMEHRMLPSSDATALYSSAGSTYPQVLKRLFDIVISIIILPILVPIIAALYILVRAPGGPGFFGHQRIGKGGKVFRCWKLRTMVPNAEKRLQALLDRDPEARAEWEQDRKLRNDPRITKFGNFLRKSSLDELPQILNVLKGEMSLIGPRPVTADELAKYGPHRSIYLAMRPGVTGLWQVSGRNGVSYAARVLLDRRYFEEMSLSMDVYILLRTAGAVLSRTGM</sequence>
<proteinExistence type="inferred from homology"/>
<comment type="subcellular location">
    <subcellularLocation>
        <location evidence="1">Cell membrane</location>
    </subcellularLocation>
</comment>
<keyword evidence="5 9" id="KW-0812">Transmembrane</keyword>
<keyword evidence="3" id="KW-1003">Cell membrane</keyword>
<accession>A0ABP2D586</accession>
<keyword evidence="7 9" id="KW-0472">Membrane</keyword>
<name>A0ABP2D586_9RHOB</name>
<gene>
    <name evidence="11" type="ORF">OIHEL45_16936</name>
</gene>
<comment type="caution">
    <text evidence="11">The sequence shown here is derived from an EMBL/GenBank/DDBJ whole genome shotgun (WGS) entry which is preliminary data.</text>
</comment>
<comment type="similarity">
    <text evidence="2">Belongs to the bacterial sugar transferase family.</text>
</comment>
<evidence type="ECO:0000256" key="5">
    <source>
        <dbReference type="ARBA" id="ARBA00022692"/>
    </source>
</evidence>
<evidence type="ECO:0000256" key="8">
    <source>
        <dbReference type="ARBA" id="ARBA00023169"/>
    </source>
</evidence>